<keyword evidence="1" id="KW-0472">Membrane</keyword>
<gene>
    <name evidence="3" type="ORF">UQ64_08220</name>
</gene>
<reference evidence="3 4" key="1">
    <citation type="journal article" date="2015" name="Int. Biodeterior. Biodegradation">
        <title>Physiological and genetic screening methods for the isolation of methyl tert-butyl ether-degrading bacteria for bioremediation purposes.</title>
        <authorList>
            <person name="Guisado I.M."/>
            <person name="Purswani J."/>
            <person name="Gonzalez Lopez J."/>
            <person name="Pozo C."/>
        </authorList>
    </citation>
    <scope>NUCLEOTIDE SEQUENCE [LARGE SCALE GENOMIC DNA]</scope>
    <source>
        <strain evidence="3 4">SH7</strain>
    </source>
</reference>
<name>A0A0W1B3L1_9BACL</name>
<dbReference type="EMBL" id="LCZJ02000016">
    <property type="protein sequence ID" value="KTD88083.1"/>
    <property type="molecule type" value="Genomic_DNA"/>
</dbReference>
<dbReference type="AlphaFoldDB" id="A0A0W1B3L1"/>
<dbReference type="RefSeq" id="WP_060622384.1">
    <property type="nucleotide sequence ID" value="NZ_LCZJ02000016.1"/>
</dbReference>
<sequence length="302" mass="34310">MNTKKERLLSTFAWVIFIVYLLVLVRIVLFKDTQIYNLFVMIGHGQRVLNIIPFASTFEMMRTIGLLHNLQNIAGNLAVFFPMGIFIPLLMNKGFKQTVVIVIGISVSIEVVQYILAIGISDIDDVILNTVGAIVGWSVFQYIKGKIKRTFIFRVVIVGMMIVFGFVGIFAILATETRLFQITPKKVTVTNPELIDGLNYGSIYVTGKLIGFNAPELTIEKAIQNQNQIREIIKMELDQETRIILEHVESTYFFDIITTEKYMYSSLTYDEFLPATESFNRNNVTIWSADGKRVGTIIIIKP</sequence>
<dbReference type="PANTHER" id="PTHR36834:SF1">
    <property type="entry name" value="INTEGRAL MEMBRANE PROTEIN"/>
    <property type="match status" value="1"/>
</dbReference>
<accession>A0A0W1B3L1</accession>
<feature type="transmembrane region" description="Helical" evidence="1">
    <location>
        <begin position="98"/>
        <end position="120"/>
    </location>
</feature>
<proteinExistence type="predicted"/>
<dbReference type="InterPro" id="IPR053150">
    <property type="entry name" value="Teicoplanin_resist-assoc"/>
</dbReference>
<dbReference type="Pfam" id="PF04892">
    <property type="entry name" value="VanZ"/>
    <property type="match status" value="1"/>
</dbReference>
<organism evidence="3 4">
    <name type="scientific">Paenibacillus etheri</name>
    <dbReference type="NCBI Taxonomy" id="1306852"/>
    <lineage>
        <taxon>Bacteria</taxon>
        <taxon>Bacillati</taxon>
        <taxon>Bacillota</taxon>
        <taxon>Bacilli</taxon>
        <taxon>Bacillales</taxon>
        <taxon>Paenibacillaceae</taxon>
        <taxon>Paenibacillus</taxon>
    </lineage>
</organism>
<dbReference type="PANTHER" id="PTHR36834">
    <property type="entry name" value="MEMBRANE PROTEIN-RELATED"/>
    <property type="match status" value="1"/>
</dbReference>
<feature type="domain" description="VanZ-like" evidence="2">
    <location>
        <begin position="17"/>
        <end position="141"/>
    </location>
</feature>
<feature type="transmembrane region" description="Helical" evidence="1">
    <location>
        <begin position="73"/>
        <end position="91"/>
    </location>
</feature>
<evidence type="ECO:0000313" key="4">
    <source>
        <dbReference type="Proteomes" id="UP000054709"/>
    </source>
</evidence>
<evidence type="ECO:0000256" key="1">
    <source>
        <dbReference type="SAM" id="Phobius"/>
    </source>
</evidence>
<protein>
    <recommendedName>
        <fullName evidence="2">VanZ-like domain-containing protein</fullName>
    </recommendedName>
</protein>
<evidence type="ECO:0000259" key="2">
    <source>
        <dbReference type="Pfam" id="PF04892"/>
    </source>
</evidence>
<feature type="transmembrane region" description="Helical" evidence="1">
    <location>
        <begin position="126"/>
        <end position="143"/>
    </location>
</feature>
<evidence type="ECO:0000313" key="3">
    <source>
        <dbReference type="EMBL" id="KTD88083.1"/>
    </source>
</evidence>
<keyword evidence="1" id="KW-1133">Transmembrane helix</keyword>
<dbReference type="Proteomes" id="UP000054709">
    <property type="component" value="Unassembled WGS sequence"/>
</dbReference>
<comment type="caution">
    <text evidence="3">The sequence shown here is derived from an EMBL/GenBank/DDBJ whole genome shotgun (WGS) entry which is preliminary data.</text>
</comment>
<feature type="transmembrane region" description="Helical" evidence="1">
    <location>
        <begin position="155"/>
        <end position="174"/>
    </location>
</feature>
<keyword evidence="1" id="KW-0812">Transmembrane</keyword>
<keyword evidence="4" id="KW-1185">Reference proteome</keyword>
<feature type="transmembrane region" description="Helical" evidence="1">
    <location>
        <begin position="12"/>
        <end position="30"/>
    </location>
</feature>
<dbReference type="InterPro" id="IPR006976">
    <property type="entry name" value="VanZ-like"/>
</dbReference>